<dbReference type="SUPFAM" id="SSF52096">
    <property type="entry name" value="ClpP/crotonase"/>
    <property type="match status" value="1"/>
</dbReference>
<accession>A0ABM7WU80</accession>
<evidence type="ECO:0000256" key="1">
    <source>
        <dbReference type="ARBA" id="ARBA00005005"/>
    </source>
</evidence>
<comment type="pathway">
    <text evidence="1">Lipid metabolism; fatty acid beta-oxidation.</text>
</comment>
<comment type="similarity">
    <text evidence="2">In the central section; belongs to the 3-hydroxyacyl-CoA dehydrogenase family.</text>
</comment>
<evidence type="ECO:0000313" key="14">
    <source>
        <dbReference type="Proteomes" id="UP001162891"/>
    </source>
</evidence>
<evidence type="ECO:0000256" key="9">
    <source>
        <dbReference type="ARBA" id="ARBA00023268"/>
    </source>
</evidence>
<evidence type="ECO:0000259" key="12">
    <source>
        <dbReference type="Pfam" id="PF02737"/>
    </source>
</evidence>
<dbReference type="EMBL" id="AP025591">
    <property type="protein sequence ID" value="BDG03051.1"/>
    <property type="molecule type" value="Genomic_DNA"/>
</dbReference>
<keyword evidence="9" id="KW-0511">Multifunctional enzyme</keyword>
<dbReference type="Gene3D" id="1.10.1040.50">
    <property type="match status" value="1"/>
</dbReference>
<dbReference type="InterPro" id="IPR008927">
    <property type="entry name" value="6-PGluconate_DH-like_C_sf"/>
</dbReference>
<keyword evidence="14" id="KW-1185">Reference proteome</keyword>
<dbReference type="RefSeq" id="WP_248360730.1">
    <property type="nucleotide sequence ID" value="NZ_AP025591.1"/>
</dbReference>
<evidence type="ECO:0000256" key="6">
    <source>
        <dbReference type="ARBA" id="ARBA00023027"/>
    </source>
</evidence>
<dbReference type="InterPro" id="IPR036291">
    <property type="entry name" value="NAD(P)-bd_dom_sf"/>
</dbReference>
<keyword evidence="4" id="KW-0442">Lipid degradation</keyword>
<dbReference type="InterPro" id="IPR006176">
    <property type="entry name" value="3-OHacyl-CoA_DH_NAD-bd"/>
</dbReference>
<dbReference type="NCBIfam" id="NF008363">
    <property type="entry name" value="PRK11154.1"/>
    <property type="match status" value="1"/>
</dbReference>
<reference evidence="14" key="1">
    <citation type="journal article" date="2022" name="Int. J. Syst. Evol. Microbiol.">
        <title>Anaeromyxobacter oryzae sp. nov., Anaeromyxobacter diazotrophicus sp. nov. and Anaeromyxobacter paludicola sp. nov., isolated from paddy soils.</title>
        <authorList>
            <person name="Itoh H."/>
            <person name="Xu Z."/>
            <person name="Mise K."/>
            <person name="Masuda Y."/>
            <person name="Ushijima N."/>
            <person name="Hayakawa C."/>
            <person name="Shiratori Y."/>
            <person name="Senoo K."/>
        </authorList>
    </citation>
    <scope>NUCLEOTIDE SEQUENCE [LARGE SCALE GENOMIC DNA]</scope>
    <source>
        <strain evidence="14">Red232</strain>
    </source>
</reference>
<evidence type="ECO:0000256" key="7">
    <source>
        <dbReference type="ARBA" id="ARBA00023098"/>
    </source>
</evidence>
<keyword evidence="7" id="KW-0443">Lipid metabolism</keyword>
<dbReference type="PANTHER" id="PTHR43612:SF3">
    <property type="entry name" value="TRIFUNCTIONAL ENZYME SUBUNIT ALPHA, MITOCHONDRIAL"/>
    <property type="match status" value="1"/>
</dbReference>
<evidence type="ECO:0000256" key="5">
    <source>
        <dbReference type="ARBA" id="ARBA00023002"/>
    </source>
</evidence>
<dbReference type="Pfam" id="PF00378">
    <property type="entry name" value="ECH_1"/>
    <property type="match status" value="1"/>
</dbReference>
<dbReference type="SUPFAM" id="SSF51735">
    <property type="entry name" value="NAD(P)-binding Rossmann-fold domains"/>
    <property type="match status" value="1"/>
</dbReference>
<dbReference type="Gene3D" id="3.90.226.10">
    <property type="entry name" value="2-enoyl-CoA Hydratase, Chain A, domain 1"/>
    <property type="match status" value="1"/>
</dbReference>
<sequence length="724" mass="78058">MMSAEAVASMQAPRHFRVEIADGVATLLVDDPGEKVNTIHPALMEEFVALVDRLEKDDAVRAIVLASGKADGFVAGARIELMQTVKDAASAQRLARDGQAVFDRLERLRKPVVVAIHGACLGGGLEWALACHYRIAADHPRTSLGLVEVQIGLIPGGGGTQRLPRLVGIQAALDLILAGKTVKARKALKLGLVDEAVPPAILLDVARDRARALASGKLRRERRPARKGAVESVTRLALEENALGRQVLFRQARRTVLAKTKGHYPAPLRAIDAIEHGYQKGFAKGLEKEAELFGQLAVSDVARRLMEIFFATTALKKDSGVDDPAVKPRKVERVGVLGGGLMGSGIAYVTVNAGLPVRIRERDDAAAAKGLSAVGSILDDRVKKRSIDRLERLEKLRLLTATTDWSGFAEVDLLIEAVFEDLALKQEMVRAFEAVNPRGIFASNTSSIPITKIAEASAHPETVLGMHYFSPVNKMPLLEVIVTGKTSPEATATAVAIGKKQGKTVIVVRDGPGFYTSRILAPYMNEAAQLLVEGASIEDLDHALVEFGFPVGPITLLDEVGIDVGDKVGKILHGAFGARMAPPASLHDVVAAGRLGRKNRKGFYTYDGKEKRVDETVYDLLPGGRSRKRFAPEDIQERVVLQMVNEAILCLGEGILRSARDGDVGAVFGLGFPPFRGGPFRWADAVGTRKLLDKLETLRTRHGERFAPAPLLVERGAAGTPFHR</sequence>
<dbReference type="InterPro" id="IPR050136">
    <property type="entry name" value="FA_oxidation_alpha_subunit"/>
</dbReference>
<feature type="domain" description="3-hydroxyacyl-CoA dehydrogenase C-terminal" evidence="11">
    <location>
        <begin position="637"/>
        <end position="718"/>
    </location>
</feature>
<dbReference type="Gene3D" id="3.40.50.720">
    <property type="entry name" value="NAD(P)-binding Rossmann-like Domain"/>
    <property type="match status" value="1"/>
</dbReference>
<dbReference type="CDD" id="cd06558">
    <property type="entry name" value="crotonase-like"/>
    <property type="match status" value="1"/>
</dbReference>
<proteinExistence type="inferred from homology"/>
<dbReference type="Pfam" id="PF00725">
    <property type="entry name" value="3HCDH"/>
    <property type="match status" value="2"/>
</dbReference>
<evidence type="ECO:0000256" key="8">
    <source>
        <dbReference type="ARBA" id="ARBA00023239"/>
    </source>
</evidence>
<name>A0ABM7WU80_9BACT</name>
<keyword evidence="3" id="KW-0276">Fatty acid metabolism</keyword>
<evidence type="ECO:0000256" key="4">
    <source>
        <dbReference type="ARBA" id="ARBA00022963"/>
    </source>
</evidence>
<protein>
    <submittedName>
        <fullName evidence="13">Fatty acid oxidation complex subunit alpha</fullName>
    </submittedName>
</protein>
<dbReference type="Pfam" id="PF02737">
    <property type="entry name" value="3HCDH_N"/>
    <property type="match status" value="1"/>
</dbReference>
<feature type="domain" description="3-hydroxyacyl-CoA dehydrogenase NAD binding" evidence="12">
    <location>
        <begin position="334"/>
        <end position="510"/>
    </location>
</feature>
<evidence type="ECO:0000313" key="13">
    <source>
        <dbReference type="EMBL" id="BDG03051.1"/>
    </source>
</evidence>
<dbReference type="Proteomes" id="UP001162891">
    <property type="component" value="Chromosome"/>
</dbReference>
<dbReference type="InterPro" id="IPR001753">
    <property type="entry name" value="Enoyl-CoA_hydra/iso"/>
</dbReference>
<gene>
    <name evidence="13" type="primary">fadJ</name>
    <name evidence="13" type="ORF">AMOR_20470</name>
</gene>
<keyword evidence="5" id="KW-0560">Oxidoreductase</keyword>
<evidence type="ECO:0000256" key="10">
    <source>
        <dbReference type="ARBA" id="ARBA00049556"/>
    </source>
</evidence>
<dbReference type="PANTHER" id="PTHR43612">
    <property type="entry name" value="TRIFUNCTIONAL ENZYME SUBUNIT ALPHA"/>
    <property type="match status" value="1"/>
</dbReference>
<dbReference type="SUPFAM" id="SSF48179">
    <property type="entry name" value="6-phosphogluconate dehydrogenase C-terminal domain-like"/>
    <property type="match status" value="2"/>
</dbReference>
<evidence type="ECO:0000259" key="11">
    <source>
        <dbReference type="Pfam" id="PF00725"/>
    </source>
</evidence>
<keyword evidence="8" id="KW-0456">Lyase</keyword>
<keyword evidence="6" id="KW-0520">NAD</keyword>
<dbReference type="InterPro" id="IPR029045">
    <property type="entry name" value="ClpP/crotonase-like_dom_sf"/>
</dbReference>
<evidence type="ECO:0000256" key="3">
    <source>
        <dbReference type="ARBA" id="ARBA00022832"/>
    </source>
</evidence>
<evidence type="ECO:0000256" key="2">
    <source>
        <dbReference type="ARBA" id="ARBA00007005"/>
    </source>
</evidence>
<comment type="catalytic activity">
    <reaction evidence="10">
        <text>a (3S)-3-hydroxyacyl-CoA + NAD(+) = a 3-oxoacyl-CoA + NADH + H(+)</text>
        <dbReference type="Rhea" id="RHEA:22432"/>
        <dbReference type="ChEBI" id="CHEBI:15378"/>
        <dbReference type="ChEBI" id="CHEBI:57318"/>
        <dbReference type="ChEBI" id="CHEBI:57540"/>
        <dbReference type="ChEBI" id="CHEBI:57945"/>
        <dbReference type="ChEBI" id="CHEBI:90726"/>
        <dbReference type="EC" id="1.1.1.35"/>
    </reaction>
</comment>
<organism evidence="13 14">
    <name type="scientific">Anaeromyxobacter oryzae</name>
    <dbReference type="NCBI Taxonomy" id="2918170"/>
    <lineage>
        <taxon>Bacteria</taxon>
        <taxon>Pseudomonadati</taxon>
        <taxon>Myxococcota</taxon>
        <taxon>Myxococcia</taxon>
        <taxon>Myxococcales</taxon>
        <taxon>Cystobacterineae</taxon>
        <taxon>Anaeromyxobacteraceae</taxon>
        <taxon>Anaeromyxobacter</taxon>
    </lineage>
</organism>
<dbReference type="InterPro" id="IPR006108">
    <property type="entry name" value="3HC_DH_C"/>
</dbReference>
<feature type="domain" description="3-hydroxyacyl-CoA dehydrogenase C-terminal" evidence="11">
    <location>
        <begin position="513"/>
        <end position="606"/>
    </location>
</feature>